<feature type="compositionally biased region" description="Basic and acidic residues" evidence="2">
    <location>
        <begin position="128"/>
        <end position="139"/>
    </location>
</feature>
<dbReference type="GeneID" id="39746899"/>
<evidence type="ECO:0000313" key="5">
    <source>
        <dbReference type="Proteomes" id="UP000195521"/>
    </source>
</evidence>
<evidence type="ECO:0000256" key="2">
    <source>
        <dbReference type="SAM" id="MobiDB-lite"/>
    </source>
</evidence>
<keyword evidence="1" id="KW-0862">Zinc</keyword>
<dbReference type="RefSeq" id="XP_028542775.1">
    <property type="nucleotide sequence ID" value="XM_028686974.1"/>
</dbReference>
<keyword evidence="1" id="KW-0479">Metal-binding</keyword>
<accession>A0A1Y1JCH1</accession>
<dbReference type="PROSITE" id="PS51083">
    <property type="entry name" value="ZF_HIT"/>
    <property type="match status" value="1"/>
</dbReference>
<dbReference type="EMBL" id="BDQF01000008">
    <property type="protein sequence ID" value="GAW80186.1"/>
    <property type="molecule type" value="Genomic_DNA"/>
</dbReference>
<dbReference type="InterPro" id="IPR007529">
    <property type="entry name" value="Znf_HIT"/>
</dbReference>
<keyword evidence="5" id="KW-1185">Reference proteome</keyword>
<dbReference type="CDD" id="cd23024">
    <property type="entry name" value="zf-HIT_ZNHIT2-3"/>
    <property type="match status" value="1"/>
</dbReference>
<dbReference type="Proteomes" id="UP000195521">
    <property type="component" value="Unassembled WGS sequence"/>
</dbReference>
<proteinExistence type="predicted"/>
<feature type="domain" description="HIT-type" evidence="3">
    <location>
        <begin position="5"/>
        <end position="37"/>
    </location>
</feature>
<protein>
    <recommendedName>
        <fullName evidence="3">HIT-type domain-containing protein</fullName>
    </recommendedName>
</protein>
<dbReference type="InterPro" id="IPR039646">
    <property type="entry name" value="ZNHIT2"/>
</dbReference>
<gene>
    <name evidence="4" type="ORF">PGO_071010</name>
</gene>
<evidence type="ECO:0000313" key="4">
    <source>
        <dbReference type="EMBL" id="GAW80186.1"/>
    </source>
</evidence>
<dbReference type="OrthoDB" id="18412at2759"/>
<evidence type="ECO:0000256" key="1">
    <source>
        <dbReference type="PROSITE-ProRule" id="PRU00453"/>
    </source>
</evidence>
<comment type="caution">
    <text evidence="4">The sequence shown here is derived from an EMBL/GenBank/DDBJ whole genome shotgun (WGS) entry which is preliminary data.</text>
</comment>
<dbReference type="Gene3D" id="3.30.60.190">
    <property type="match status" value="1"/>
</dbReference>
<dbReference type="Pfam" id="PF04438">
    <property type="entry name" value="zf-HIT"/>
    <property type="match status" value="1"/>
</dbReference>
<feature type="compositionally biased region" description="Acidic residues" evidence="2">
    <location>
        <begin position="84"/>
        <end position="96"/>
    </location>
</feature>
<dbReference type="PANTHER" id="PTHR15555">
    <property type="entry name" value="ZINC FINGER HIT DOMAIN CONTAINING PROTEIN 2 PROTEIN FON -RELATED"/>
    <property type="match status" value="1"/>
</dbReference>
<reference evidence="5" key="1">
    <citation type="submission" date="2017-04" db="EMBL/GenBank/DDBJ databases">
        <title>Plasmodium gonderi genome.</title>
        <authorList>
            <person name="Arisue N."/>
            <person name="Honma H."/>
            <person name="Kawai S."/>
            <person name="Tougan T."/>
            <person name="Tanabe K."/>
            <person name="Horii T."/>
        </authorList>
    </citation>
    <scope>NUCLEOTIDE SEQUENCE [LARGE SCALE GENOMIC DNA]</scope>
    <source>
        <strain evidence="5">ATCC 30045</strain>
    </source>
</reference>
<dbReference type="PANTHER" id="PTHR15555:SF0">
    <property type="entry name" value="ZINC FINGER HIT DOMAIN-CONTAINING PROTEIN 2"/>
    <property type="match status" value="1"/>
</dbReference>
<feature type="compositionally biased region" description="Acidic residues" evidence="2">
    <location>
        <begin position="104"/>
        <end position="127"/>
    </location>
</feature>
<name>A0A1Y1JCH1_PLAGO</name>
<dbReference type="GO" id="GO:0008270">
    <property type="term" value="F:zinc ion binding"/>
    <property type="evidence" value="ECO:0007669"/>
    <property type="project" value="UniProtKB-UniRule"/>
</dbReference>
<dbReference type="OMA" id="NCVIKKM"/>
<organism evidence="4 5">
    <name type="scientific">Plasmodium gonderi</name>
    <dbReference type="NCBI Taxonomy" id="77519"/>
    <lineage>
        <taxon>Eukaryota</taxon>
        <taxon>Sar</taxon>
        <taxon>Alveolata</taxon>
        <taxon>Apicomplexa</taxon>
        <taxon>Aconoidasida</taxon>
        <taxon>Haemosporida</taxon>
        <taxon>Plasmodiidae</taxon>
        <taxon>Plasmodium</taxon>
        <taxon>Plasmodium (Plasmodium)</taxon>
    </lineage>
</organism>
<evidence type="ECO:0000259" key="3">
    <source>
        <dbReference type="PROSITE" id="PS51083"/>
    </source>
</evidence>
<dbReference type="SUPFAM" id="SSF144232">
    <property type="entry name" value="HIT/MYND zinc finger-like"/>
    <property type="match status" value="1"/>
</dbReference>
<dbReference type="AlphaFoldDB" id="A0A1Y1JCH1"/>
<sequence>MRKTCQVCKRKLYQYVCPSCEIVYCSLECYKRHNDKCVNIFLDNQVKQSIKNNQLTDLEKKEFKFKLKKLYDKNVDTLNSDIGEAWDEPEVESDEREGDKKGDDEDEVELDEREGNEEEDEEEVGENESERVADEDGPKGKNQNHLKKWCISNRRYKVLTELAKSDQLKLESLTKTEQKQFFSFLKSNDMNLYFAKFEPWWLNCVIKKMKTPEHICCGKNVSENVIYIIIEILYTYCYLLRIFNKSMDNKELCHCFLYLSSSLNRFNLPESNVYNTIHNLFQRILENDELAREKKILYNVITDITTILNLKDLFLRCLYETKKFFKKEIKKMNSKKEKMDDNSKSIKKHIALLQEQKNFKYVNKKITFLYSYANYHYDNFVPIMKQLSRFYNEHTKEKNSLVSNEKREIVFSKENL</sequence>
<feature type="region of interest" description="Disordered" evidence="2">
    <location>
        <begin position="81"/>
        <end position="144"/>
    </location>
</feature>
<keyword evidence="1" id="KW-0863">Zinc-finger</keyword>